<evidence type="ECO:0000256" key="2">
    <source>
        <dbReference type="SAM" id="SignalP"/>
    </source>
</evidence>
<keyword evidence="2" id="KW-0732">Signal</keyword>
<feature type="signal peptide" evidence="2">
    <location>
        <begin position="1"/>
        <end position="21"/>
    </location>
</feature>
<feature type="chain" id="PRO_5046210180" evidence="2">
    <location>
        <begin position="22"/>
        <end position="271"/>
    </location>
</feature>
<evidence type="ECO:0000313" key="4">
    <source>
        <dbReference type="Proteomes" id="UP000308330"/>
    </source>
</evidence>
<dbReference type="RefSeq" id="WP_108030709.1">
    <property type="nucleotide sequence ID" value="NZ_PYUE01000005.1"/>
</dbReference>
<keyword evidence="4" id="KW-1185">Reference proteome</keyword>
<accession>A0ABY2T0E8</accession>
<keyword evidence="1" id="KW-1133">Transmembrane helix</keyword>
<feature type="transmembrane region" description="Helical" evidence="1">
    <location>
        <begin position="208"/>
        <end position="227"/>
    </location>
</feature>
<gene>
    <name evidence="3" type="ORF">FC748_15700</name>
</gene>
<reference evidence="3 4" key="1">
    <citation type="submission" date="2019-04" db="EMBL/GenBank/DDBJ databases">
        <title>Lysinibacillus genome sequencing.</title>
        <authorList>
            <person name="Dunlap C."/>
        </authorList>
    </citation>
    <scope>NUCLEOTIDE SEQUENCE [LARGE SCALE GENOMIC DNA]</scope>
    <source>
        <strain evidence="3 4">KCTC 33042</strain>
    </source>
</reference>
<comment type="caution">
    <text evidence="3">The sequence shown here is derived from an EMBL/GenBank/DDBJ whole genome shotgun (WGS) entry which is preliminary data.</text>
</comment>
<organism evidence="3 4">
    <name type="scientific">Lysinibacillus tabacifolii</name>
    <dbReference type="NCBI Taxonomy" id="1173107"/>
    <lineage>
        <taxon>Bacteria</taxon>
        <taxon>Bacillati</taxon>
        <taxon>Bacillota</taxon>
        <taxon>Bacilli</taxon>
        <taxon>Bacillales</taxon>
        <taxon>Bacillaceae</taxon>
        <taxon>Lysinibacillus</taxon>
    </lineage>
</organism>
<sequence>MKKIVSTLLSFTLVISTLAFATPTTKTLASELTYYSDNFKIITDTEERSEYIVKVGGQEIHYIETVKIVDEDTQEIDTKVFNKETNELLQHFVTVVEDDKIIEQDVIDFKDLSQQEDSIMFNHTNFAATNFTNSRFASSAYITSNRSLVSVLGISYTTNHIRNIGYADYANLKTRTVNITTGSPKDRNAYNYYTRNVDSLRSTENGTLVGWLISAFSGGGLAIGTLLSWKTAQIILKNIAGPVALAANAWAIGQWFYYYNNCVNGFYNIPR</sequence>
<evidence type="ECO:0000313" key="3">
    <source>
        <dbReference type="EMBL" id="TKI49043.1"/>
    </source>
</evidence>
<evidence type="ECO:0000256" key="1">
    <source>
        <dbReference type="SAM" id="Phobius"/>
    </source>
</evidence>
<name>A0ABY2T0E8_9BACI</name>
<proteinExistence type="predicted"/>
<dbReference type="EMBL" id="SZPT01000002">
    <property type="protein sequence ID" value="TKI49043.1"/>
    <property type="molecule type" value="Genomic_DNA"/>
</dbReference>
<keyword evidence="1" id="KW-0812">Transmembrane</keyword>
<feature type="transmembrane region" description="Helical" evidence="1">
    <location>
        <begin position="239"/>
        <end position="258"/>
    </location>
</feature>
<dbReference type="Proteomes" id="UP000308330">
    <property type="component" value="Unassembled WGS sequence"/>
</dbReference>
<protein>
    <submittedName>
        <fullName evidence="3">Uncharacterized protein</fullName>
    </submittedName>
</protein>
<keyword evidence="1" id="KW-0472">Membrane</keyword>